<accession>G5APD1</accession>
<organism evidence="2 3">
    <name type="scientific">Heterocephalus glaber</name>
    <name type="common">Naked mole rat</name>
    <dbReference type="NCBI Taxonomy" id="10181"/>
    <lineage>
        <taxon>Eukaryota</taxon>
        <taxon>Metazoa</taxon>
        <taxon>Chordata</taxon>
        <taxon>Craniata</taxon>
        <taxon>Vertebrata</taxon>
        <taxon>Euteleostomi</taxon>
        <taxon>Mammalia</taxon>
        <taxon>Eutheria</taxon>
        <taxon>Euarchontoglires</taxon>
        <taxon>Glires</taxon>
        <taxon>Rodentia</taxon>
        <taxon>Hystricomorpha</taxon>
        <taxon>Bathyergidae</taxon>
        <taxon>Heterocephalus</taxon>
    </lineage>
</organism>
<dbReference type="AlphaFoldDB" id="G5APD1"/>
<protein>
    <submittedName>
        <fullName evidence="2">Uncharacterized protein</fullName>
    </submittedName>
</protein>
<dbReference type="EMBL" id="JH166331">
    <property type="protein sequence ID" value="EHA98891.1"/>
    <property type="molecule type" value="Genomic_DNA"/>
</dbReference>
<feature type="region of interest" description="Disordered" evidence="1">
    <location>
        <begin position="391"/>
        <end position="427"/>
    </location>
</feature>
<evidence type="ECO:0000313" key="2">
    <source>
        <dbReference type="EMBL" id="EHA98891.1"/>
    </source>
</evidence>
<feature type="region of interest" description="Disordered" evidence="1">
    <location>
        <begin position="138"/>
        <end position="157"/>
    </location>
</feature>
<evidence type="ECO:0000313" key="3">
    <source>
        <dbReference type="Proteomes" id="UP000006813"/>
    </source>
</evidence>
<evidence type="ECO:0000256" key="1">
    <source>
        <dbReference type="SAM" id="MobiDB-lite"/>
    </source>
</evidence>
<proteinExistence type="predicted"/>
<dbReference type="PANTHER" id="PTHR17611:SF3">
    <property type="entry name" value="DNA SEGMENT, CHR 5, ERATO DOI 579, EXPRESSED"/>
    <property type="match status" value="1"/>
</dbReference>
<dbReference type="Pfam" id="PF15376">
    <property type="entry name" value="DUF4603"/>
    <property type="match status" value="1"/>
</dbReference>
<dbReference type="InParanoid" id="G5APD1"/>
<dbReference type="InterPro" id="IPR027871">
    <property type="entry name" value="DUF4603"/>
</dbReference>
<dbReference type="Proteomes" id="UP000006813">
    <property type="component" value="Unassembled WGS sequence"/>
</dbReference>
<gene>
    <name evidence="2" type="ORF">GW7_04240</name>
</gene>
<dbReference type="PANTHER" id="PTHR17611">
    <property type="entry name" value="DNA SEGMENT, CHR 5, ERATO DOI 579, EXPRESSED"/>
    <property type="match status" value="1"/>
</dbReference>
<name>G5APD1_HETGA</name>
<reference evidence="2 3" key="1">
    <citation type="journal article" date="2011" name="Nature">
        <title>Genome sequencing reveals insights into physiology and longevity of the naked mole rat.</title>
        <authorList>
            <person name="Kim E.B."/>
            <person name="Fang X."/>
            <person name="Fushan A.A."/>
            <person name="Huang Z."/>
            <person name="Lobanov A.V."/>
            <person name="Han L."/>
            <person name="Marino S.M."/>
            <person name="Sun X."/>
            <person name="Turanov A.A."/>
            <person name="Yang P."/>
            <person name="Yim S.H."/>
            <person name="Zhao X."/>
            <person name="Kasaikina M.V."/>
            <person name="Stoletzki N."/>
            <person name="Peng C."/>
            <person name="Polak P."/>
            <person name="Xiong Z."/>
            <person name="Kiezun A."/>
            <person name="Zhu Y."/>
            <person name="Chen Y."/>
            <person name="Kryukov G.V."/>
            <person name="Zhang Q."/>
            <person name="Peshkin L."/>
            <person name="Yang L."/>
            <person name="Bronson R.T."/>
            <person name="Buffenstein R."/>
            <person name="Wang B."/>
            <person name="Han C."/>
            <person name="Li Q."/>
            <person name="Chen L."/>
            <person name="Zhao W."/>
            <person name="Sunyaev S.R."/>
            <person name="Park T.J."/>
            <person name="Zhang G."/>
            <person name="Wang J."/>
            <person name="Gladyshev V.N."/>
        </authorList>
    </citation>
    <scope>NUCLEOTIDE SEQUENCE [LARGE SCALE GENOMIC DNA]</scope>
</reference>
<feature type="compositionally biased region" description="Basic and acidic residues" evidence="1">
    <location>
        <begin position="147"/>
        <end position="157"/>
    </location>
</feature>
<sequence>MTPGNSFASGYRQLWKPFMSFEQNDQPKSRENGLNNGFSFIFHEDLLGACGNFQVEDPGFEYSFFSFDLSNPFSQVLHVECSFEPEGIVSFNLTFKPKSILCSDSGSEVFHPQICGVDRTQYGAIQTSLRTHFHPISASELSPGRGSKSEFESEKDKASVPILPQAVVFEDLEADLKPLEEDAEKEDHYYGKSELESGKFLPRLKKSGMEKSAQTSLDSREESTGLLLVGKQNQCLECSMSKSLEIDLESSKENCKIMAQCEEEINNFCSYKAGCQFPAYENNSVSSGQLEEFPGLNTDVQEMHRSQEKQTWWEKTLYSLLFPALQCEECYTNPKGENGIVEYLDVKEIPSNEEHLLDFNRVSSVSEAWCTREGGPGAQANGLRRKMCSCASPDPRDSGSNGGQWRVGEPSRGGALLSDSPLTSHLM</sequence>